<gene>
    <name evidence="2" type="ORF">HaLaN_31202</name>
</gene>
<name>A0A6A0AGH1_HAELA</name>
<sequence length="66" mass="7296">MWGQDLALSFLKYMPVFMQRAWAIPQPKGARLAQGRGEWHGHRLHGPFPRLGLPSNEGGADSLAGQ</sequence>
<reference evidence="2 3" key="1">
    <citation type="submission" date="2020-02" db="EMBL/GenBank/DDBJ databases">
        <title>Draft genome sequence of Haematococcus lacustris strain NIES-144.</title>
        <authorList>
            <person name="Morimoto D."/>
            <person name="Nakagawa S."/>
            <person name="Yoshida T."/>
            <person name="Sawayama S."/>
        </authorList>
    </citation>
    <scope>NUCLEOTIDE SEQUENCE [LARGE SCALE GENOMIC DNA]</scope>
    <source>
        <strain evidence="2 3">NIES-144</strain>
    </source>
</reference>
<dbReference type="EMBL" id="BLLF01006196">
    <property type="protein sequence ID" value="GFH32050.1"/>
    <property type="molecule type" value="Genomic_DNA"/>
</dbReference>
<evidence type="ECO:0000256" key="1">
    <source>
        <dbReference type="SAM" id="MobiDB-lite"/>
    </source>
</evidence>
<comment type="caution">
    <text evidence="2">The sequence shown here is derived from an EMBL/GenBank/DDBJ whole genome shotgun (WGS) entry which is preliminary data.</text>
</comment>
<feature type="non-terminal residue" evidence="2">
    <location>
        <position position="66"/>
    </location>
</feature>
<evidence type="ECO:0000313" key="2">
    <source>
        <dbReference type="EMBL" id="GFH32050.1"/>
    </source>
</evidence>
<protein>
    <submittedName>
        <fullName evidence="2">Uncharacterized protein</fullName>
    </submittedName>
</protein>
<keyword evidence="3" id="KW-1185">Reference proteome</keyword>
<dbReference type="AlphaFoldDB" id="A0A6A0AGH1"/>
<organism evidence="2 3">
    <name type="scientific">Haematococcus lacustris</name>
    <name type="common">Green alga</name>
    <name type="synonym">Haematococcus pluvialis</name>
    <dbReference type="NCBI Taxonomy" id="44745"/>
    <lineage>
        <taxon>Eukaryota</taxon>
        <taxon>Viridiplantae</taxon>
        <taxon>Chlorophyta</taxon>
        <taxon>core chlorophytes</taxon>
        <taxon>Chlorophyceae</taxon>
        <taxon>CS clade</taxon>
        <taxon>Chlamydomonadales</taxon>
        <taxon>Haematococcaceae</taxon>
        <taxon>Haematococcus</taxon>
    </lineage>
</organism>
<dbReference type="Proteomes" id="UP000485058">
    <property type="component" value="Unassembled WGS sequence"/>
</dbReference>
<evidence type="ECO:0000313" key="3">
    <source>
        <dbReference type="Proteomes" id="UP000485058"/>
    </source>
</evidence>
<accession>A0A6A0AGH1</accession>
<proteinExistence type="predicted"/>
<feature type="region of interest" description="Disordered" evidence="1">
    <location>
        <begin position="40"/>
        <end position="66"/>
    </location>
</feature>